<dbReference type="EMBL" id="HBIO01024364">
    <property type="protein sequence ID" value="CAE0473860.1"/>
    <property type="molecule type" value="Transcribed_RNA"/>
</dbReference>
<evidence type="ECO:0000256" key="1">
    <source>
        <dbReference type="SAM" id="Phobius"/>
    </source>
</evidence>
<dbReference type="AlphaFoldDB" id="A0A6S8YPM7"/>
<keyword evidence="1" id="KW-0812">Transmembrane</keyword>
<feature type="signal peptide" evidence="2">
    <location>
        <begin position="1"/>
        <end position="19"/>
    </location>
</feature>
<keyword evidence="1" id="KW-0472">Membrane</keyword>
<protein>
    <recommendedName>
        <fullName evidence="5">Apple domain-containing protein</fullName>
    </recommendedName>
</protein>
<reference evidence="4" key="1">
    <citation type="submission" date="2021-01" db="EMBL/GenBank/DDBJ databases">
        <authorList>
            <person name="Corre E."/>
            <person name="Pelletier E."/>
            <person name="Niang G."/>
            <person name="Scheremetjew M."/>
            <person name="Finn R."/>
            <person name="Kale V."/>
            <person name="Holt S."/>
            <person name="Cochrane G."/>
            <person name="Meng A."/>
            <person name="Brown T."/>
            <person name="Cohen L."/>
        </authorList>
    </citation>
    <scope>NUCLEOTIDE SEQUENCE</scope>
    <source>
        <strain evidence="4">MM31A-1</strain>
    </source>
</reference>
<keyword evidence="2" id="KW-0732">Signal</keyword>
<accession>A0A6S8YPM7</accession>
<dbReference type="EMBL" id="HBIO01024361">
    <property type="protein sequence ID" value="CAE0473857.1"/>
    <property type="molecule type" value="Transcribed_RNA"/>
</dbReference>
<feature type="chain" id="PRO_5036191514" description="Apple domain-containing protein" evidence="2">
    <location>
        <begin position="20"/>
        <end position="478"/>
    </location>
</feature>
<evidence type="ECO:0000256" key="2">
    <source>
        <dbReference type="SAM" id="SignalP"/>
    </source>
</evidence>
<name>A0A6S8YPM7_9STRA</name>
<evidence type="ECO:0000313" key="3">
    <source>
        <dbReference type="EMBL" id="CAE0473857.1"/>
    </source>
</evidence>
<feature type="transmembrane region" description="Helical" evidence="1">
    <location>
        <begin position="436"/>
        <end position="456"/>
    </location>
</feature>
<sequence length="478" mass="49926">MNIRFLSLSLLTAFPSIHGFGEEKVGPCRGPGGVNDKVNSRAAIETTQAACQEACVDLEACVGYAYCSNCNGGECILYGPGVDGSCTDPSALNEPDCEALGRCSITAASTEGACGTCSESTASTQTLCGVVDGEWTAATWTSANEVWTDAEDPWTGHSHHSTIIAGTTDEASSNYVCVDANAEDHMAHCVSPVATERRSLQGSSVHRSLETYESSCYDMGVHQCECIDEKCGEKLCSESGGYWSNLCPGSCTCTPGASSPCHFNGLVEDDRTDDNCPDVCTFIPKPKPPKSSPPHAGDIKLPGWDAAMSGACRGGPQHTDKVNGKYSNTAGADGKLSQQECADACLAEPMCIGYAQSTAWCIVYGPEIHSNAVGEWTADNHEVNYISGTKANPSYICVTGPPRKEEDTGAPEKVTPYVAKKDKDGNDDAGGLSTGAIAAIGVSVGFVAVGAVLFILTSTTKEAGPIHEEQAGDQFNEA</sequence>
<proteinExistence type="predicted"/>
<evidence type="ECO:0008006" key="5">
    <source>
        <dbReference type="Google" id="ProtNLM"/>
    </source>
</evidence>
<evidence type="ECO:0000313" key="4">
    <source>
        <dbReference type="EMBL" id="CAE0473860.1"/>
    </source>
</evidence>
<organism evidence="4">
    <name type="scientific">Chaetoceros debilis</name>
    <dbReference type="NCBI Taxonomy" id="122233"/>
    <lineage>
        <taxon>Eukaryota</taxon>
        <taxon>Sar</taxon>
        <taxon>Stramenopiles</taxon>
        <taxon>Ochrophyta</taxon>
        <taxon>Bacillariophyta</taxon>
        <taxon>Coscinodiscophyceae</taxon>
        <taxon>Chaetocerotophycidae</taxon>
        <taxon>Chaetocerotales</taxon>
        <taxon>Chaetocerotaceae</taxon>
        <taxon>Chaetoceros</taxon>
    </lineage>
</organism>
<gene>
    <name evidence="3" type="ORF">CDEB00056_LOCUS18710</name>
    <name evidence="4" type="ORF">CDEB00056_LOCUS18713</name>
</gene>
<keyword evidence="1" id="KW-1133">Transmembrane helix</keyword>